<comment type="caution">
    <text evidence="2">The sequence shown here is derived from an EMBL/GenBank/DDBJ whole genome shotgun (WGS) entry which is preliminary data.</text>
</comment>
<dbReference type="SUPFAM" id="SSF52833">
    <property type="entry name" value="Thioredoxin-like"/>
    <property type="match status" value="1"/>
</dbReference>
<feature type="chain" id="PRO_5045800027" description="AhpC/TSA family protein" evidence="1">
    <location>
        <begin position="18"/>
        <end position="72"/>
    </location>
</feature>
<dbReference type="RefSeq" id="WP_267265389.1">
    <property type="nucleotide sequence ID" value="NZ_JAOVZW010000010.1"/>
</dbReference>
<evidence type="ECO:0008006" key="4">
    <source>
        <dbReference type="Google" id="ProtNLM"/>
    </source>
</evidence>
<gene>
    <name evidence="2" type="ORF">OF897_09135</name>
</gene>
<dbReference type="EMBL" id="JAOVZW010000010">
    <property type="protein sequence ID" value="MCX8524088.1"/>
    <property type="molecule type" value="Genomic_DNA"/>
</dbReference>
<dbReference type="Gene3D" id="3.40.30.10">
    <property type="entry name" value="Glutaredoxin"/>
    <property type="match status" value="1"/>
</dbReference>
<evidence type="ECO:0000256" key="1">
    <source>
        <dbReference type="SAM" id="SignalP"/>
    </source>
</evidence>
<reference evidence="2" key="1">
    <citation type="submission" date="2022-10" db="EMBL/GenBank/DDBJ databases">
        <title>Chryseobacterium sp. nov., a novel bacterial species.</title>
        <authorList>
            <person name="Cao Y."/>
        </authorList>
    </citation>
    <scope>NUCLEOTIDE SEQUENCE</scope>
    <source>
        <strain evidence="2">CCTCC AB2015118</strain>
    </source>
</reference>
<evidence type="ECO:0000313" key="2">
    <source>
        <dbReference type="EMBL" id="MCX8524088.1"/>
    </source>
</evidence>
<accession>A0ABT3XPP5</accession>
<dbReference type="Proteomes" id="UP001073122">
    <property type="component" value="Unassembled WGS sequence"/>
</dbReference>
<sequence length="72" mass="8327">MKTITLLLITISSFIAAQQRVLTTHPSLENKIGKHFPIENYKNQDGKNFTSDYLKDKPTFINFWSTTCEPLH</sequence>
<evidence type="ECO:0000313" key="3">
    <source>
        <dbReference type="Proteomes" id="UP001073122"/>
    </source>
</evidence>
<protein>
    <recommendedName>
        <fullName evidence="4">AhpC/TSA family protein</fullName>
    </recommendedName>
</protein>
<keyword evidence="1" id="KW-0732">Signal</keyword>
<organism evidence="2 3">
    <name type="scientific">Chryseobacterium formosus</name>
    <dbReference type="NCBI Taxonomy" id="1537363"/>
    <lineage>
        <taxon>Bacteria</taxon>
        <taxon>Pseudomonadati</taxon>
        <taxon>Bacteroidota</taxon>
        <taxon>Flavobacteriia</taxon>
        <taxon>Flavobacteriales</taxon>
        <taxon>Weeksellaceae</taxon>
        <taxon>Chryseobacterium group</taxon>
        <taxon>Chryseobacterium</taxon>
    </lineage>
</organism>
<feature type="signal peptide" evidence="1">
    <location>
        <begin position="1"/>
        <end position="17"/>
    </location>
</feature>
<keyword evidence="3" id="KW-1185">Reference proteome</keyword>
<name>A0ABT3XPP5_9FLAO</name>
<proteinExistence type="predicted"/>
<dbReference type="InterPro" id="IPR036249">
    <property type="entry name" value="Thioredoxin-like_sf"/>
</dbReference>